<keyword evidence="3" id="KW-1185">Reference proteome</keyword>
<evidence type="ECO:0000256" key="1">
    <source>
        <dbReference type="SAM" id="MobiDB-lite"/>
    </source>
</evidence>
<dbReference type="RefSeq" id="WP_345462681.1">
    <property type="nucleotide sequence ID" value="NZ_BAABRP010000003.1"/>
</dbReference>
<organism evidence="2 3">
    <name type="scientific">Deinococcus carri</name>
    <dbReference type="NCBI Taxonomy" id="1211323"/>
    <lineage>
        <taxon>Bacteria</taxon>
        <taxon>Thermotogati</taxon>
        <taxon>Deinococcota</taxon>
        <taxon>Deinococci</taxon>
        <taxon>Deinococcales</taxon>
        <taxon>Deinococcaceae</taxon>
        <taxon>Deinococcus</taxon>
    </lineage>
</organism>
<gene>
    <name evidence="2" type="ORF">Dcar01_01285</name>
</gene>
<protein>
    <submittedName>
        <fullName evidence="2">Uncharacterized protein</fullName>
    </submittedName>
</protein>
<dbReference type="Proteomes" id="UP001401887">
    <property type="component" value="Unassembled WGS sequence"/>
</dbReference>
<feature type="region of interest" description="Disordered" evidence="1">
    <location>
        <begin position="1"/>
        <end position="111"/>
    </location>
</feature>
<evidence type="ECO:0000313" key="2">
    <source>
        <dbReference type="EMBL" id="GAA5512569.1"/>
    </source>
</evidence>
<comment type="caution">
    <text evidence="2">The sequence shown here is derived from an EMBL/GenBank/DDBJ whole genome shotgun (WGS) entry which is preliminary data.</text>
</comment>
<sequence>MTDPPSSEHEGQTGPQDNVPQERIKTNPNWDTGGEKTPSEGQQDRYWDQTSDDNRDAGADTPTTGQSQDDEASVTGVRDRNPSTYGGMEGGQPASGATTNPDKTVDGEQGS</sequence>
<feature type="compositionally biased region" description="Basic and acidic residues" evidence="1">
    <location>
        <begin position="1"/>
        <end position="11"/>
    </location>
</feature>
<accession>A0ABP9W5G2</accession>
<evidence type="ECO:0000313" key="3">
    <source>
        <dbReference type="Proteomes" id="UP001401887"/>
    </source>
</evidence>
<proteinExistence type="predicted"/>
<reference evidence="2 3" key="1">
    <citation type="submission" date="2024-02" db="EMBL/GenBank/DDBJ databases">
        <title>Deinococcus carri NBRC 110142.</title>
        <authorList>
            <person name="Ichikawa N."/>
            <person name="Katano-Makiyama Y."/>
            <person name="Hidaka K."/>
        </authorList>
    </citation>
    <scope>NUCLEOTIDE SEQUENCE [LARGE SCALE GENOMIC DNA]</scope>
    <source>
        <strain evidence="2 3">NBRC 110142</strain>
    </source>
</reference>
<dbReference type="EMBL" id="BAABRP010000003">
    <property type="protein sequence ID" value="GAA5512569.1"/>
    <property type="molecule type" value="Genomic_DNA"/>
</dbReference>
<feature type="compositionally biased region" description="Basic and acidic residues" evidence="1">
    <location>
        <begin position="33"/>
        <end position="58"/>
    </location>
</feature>
<name>A0ABP9W5G2_9DEIO</name>